<dbReference type="InterPro" id="IPR035684">
    <property type="entry name" value="ArgRS_core"/>
</dbReference>
<accession>A0A2H0XCK1</accession>
<evidence type="ECO:0000256" key="5">
    <source>
        <dbReference type="ARBA" id="ARBA00022917"/>
    </source>
</evidence>
<evidence type="ECO:0000259" key="11">
    <source>
        <dbReference type="SMART" id="SM01016"/>
    </source>
</evidence>
<evidence type="ECO:0000256" key="8">
    <source>
        <dbReference type="HAMAP-Rule" id="MF_00123"/>
    </source>
</evidence>
<comment type="similarity">
    <text evidence="1 8 9">Belongs to the class-I aminoacyl-tRNA synthetase family.</text>
</comment>
<dbReference type="SUPFAM" id="SSF47323">
    <property type="entry name" value="Anticodon-binding domain of a subclass of class I aminoacyl-tRNA synthetases"/>
    <property type="match status" value="1"/>
</dbReference>
<evidence type="ECO:0000256" key="4">
    <source>
        <dbReference type="ARBA" id="ARBA00022840"/>
    </source>
</evidence>
<sequence length="643" mass="72575">MIIDEVISTTVKQAFKELFGLDLLQVGVEHPQNPLWGDYSTNVALITAKNLGRAPVVVAKEVLQRLQALDLQEYFESISVASPGFINFTLSKKYLLGQAILVLKEADNFGASSVGGGKKIALEHSNVNPNKAAHIGHLRNAVIGQFLERVYEFIGYDVKVQYYSNDLGVQVSTSLLGMEKVGADFDTAKYKKFDHYAWDVYAKISQMLDADPALKKELEELLVKLNSREPEISRQQSELSKKILNDNLLTFSDLDIDYDLIVYESSIKDMLMWEKTFEVLKKNENVYLAVEGVSKGCWLVKMPKMGTGSVTGASEPLNIEEDKIIVRSNGIPTYTGKDIAYHMWKYGLLPVDFNYTKVLTKYQVKDLYETAVQGDSKTSFSNSDIVMDVIDVRQTYALSAVKNTLEYLGYKTQSDNFVHINYGHVYLSHNTAIKLGYRGEEEDDKQIAMSGRKGVGVKIDDFIEMVEESLRGSFGDFPNVKDVRNAVIKFDILRYDTFQDIIFDVDTALNLKGFTGPYIQYTHARANSVLEKAGYITAVPENLDYSLEKYTGLEINQSALEVLKVIYKFPEVVMQSAKQYAPNLMCVYLYELCQKFNSFYNDSPILNAETLDIKDFRLFLTVASKQVIKNGLYLLGITAVDRM</sequence>
<dbReference type="PANTHER" id="PTHR11956:SF5">
    <property type="entry name" value="ARGININE--TRNA LIGASE, CYTOPLASMIC"/>
    <property type="match status" value="1"/>
</dbReference>
<dbReference type="GO" id="GO:0004814">
    <property type="term" value="F:arginine-tRNA ligase activity"/>
    <property type="evidence" value="ECO:0007669"/>
    <property type="project" value="UniProtKB-UniRule"/>
</dbReference>
<evidence type="ECO:0000313" key="13">
    <source>
        <dbReference type="Proteomes" id="UP000231252"/>
    </source>
</evidence>
<comment type="caution">
    <text evidence="12">The sequence shown here is derived from an EMBL/GenBank/DDBJ whole genome shotgun (WGS) entry which is preliminary data.</text>
</comment>
<organism evidence="12 13">
    <name type="scientific">candidate division WWE3 bacterium CG08_land_8_20_14_0_20_41_10</name>
    <dbReference type="NCBI Taxonomy" id="1975085"/>
    <lineage>
        <taxon>Bacteria</taxon>
        <taxon>Katanobacteria</taxon>
    </lineage>
</organism>
<evidence type="ECO:0000256" key="9">
    <source>
        <dbReference type="RuleBase" id="RU363038"/>
    </source>
</evidence>
<evidence type="ECO:0000313" key="12">
    <source>
        <dbReference type="EMBL" id="PIS22535.1"/>
    </source>
</evidence>
<dbReference type="SUPFAM" id="SSF52374">
    <property type="entry name" value="Nucleotidylyl transferase"/>
    <property type="match status" value="1"/>
</dbReference>
<evidence type="ECO:0000256" key="2">
    <source>
        <dbReference type="ARBA" id="ARBA00022598"/>
    </source>
</evidence>
<dbReference type="InterPro" id="IPR001278">
    <property type="entry name" value="Arg-tRNA-ligase"/>
</dbReference>
<dbReference type="SMART" id="SM00836">
    <property type="entry name" value="DALR_1"/>
    <property type="match status" value="1"/>
</dbReference>
<dbReference type="PRINTS" id="PR01038">
    <property type="entry name" value="TRNASYNTHARG"/>
</dbReference>
<dbReference type="GO" id="GO:0005737">
    <property type="term" value="C:cytoplasm"/>
    <property type="evidence" value="ECO:0007669"/>
    <property type="project" value="UniProtKB-SubCell"/>
</dbReference>
<feature type="domain" description="Arginyl tRNA synthetase N-terminal" evidence="11">
    <location>
        <begin position="5"/>
        <end position="90"/>
    </location>
</feature>
<gene>
    <name evidence="8 12" type="primary">argS</name>
    <name evidence="12" type="ORF">COT50_01330</name>
</gene>
<comment type="catalytic activity">
    <reaction evidence="7 8">
        <text>tRNA(Arg) + L-arginine + ATP = L-arginyl-tRNA(Arg) + AMP + diphosphate</text>
        <dbReference type="Rhea" id="RHEA:20301"/>
        <dbReference type="Rhea" id="RHEA-COMP:9658"/>
        <dbReference type="Rhea" id="RHEA-COMP:9673"/>
        <dbReference type="ChEBI" id="CHEBI:30616"/>
        <dbReference type="ChEBI" id="CHEBI:32682"/>
        <dbReference type="ChEBI" id="CHEBI:33019"/>
        <dbReference type="ChEBI" id="CHEBI:78442"/>
        <dbReference type="ChEBI" id="CHEBI:78513"/>
        <dbReference type="ChEBI" id="CHEBI:456215"/>
        <dbReference type="EC" id="6.1.1.19"/>
    </reaction>
</comment>
<dbReference type="AlphaFoldDB" id="A0A2H0XCK1"/>
<dbReference type="CDD" id="cd07956">
    <property type="entry name" value="Anticodon_Ia_Arg"/>
    <property type="match status" value="1"/>
</dbReference>
<dbReference type="SMART" id="SM01016">
    <property type="entry name" value="Arg_tRNA_synt_N"/>
    <property type="match status" value="1"/>
</dbReference>
<dbReference type="Pfam" id="PF00750">
    <property type="entry name" value="tRNA-synt_1d"/>
    <property type="match status" value="1"/>
</dbReference>
<keyword evidence="5 8" id="KW-0648">Protein biosynthesis</keyword>
<dbReference type="InterPro" id="IPR005148">
    <property type="entry name" value="Arg-tRNA-synth_N"/>
</dbReference>
<evidence type="ECO:0000256" key="7">
    <source>
        <dbReference type="ARBA" id="ARBA00049339"/>
    </source>
</evidence>
<comment type="caution">
    <text evidence="8">Lacks conserved residue(s) required for the propagation of feature annotation.</text>
</comment>
<dbReference type="EMBL" id="PEYU01000025">
    <property type="protein sequence ID" value="PIS22535.1"/>
    <property type="molecule type" value="Genomic_DNA"/>
</dbReference>
<keyword evidence="8" id="KW-0963">Cytoplasm</keyword>
<dbReference type="InterPro" id="IPR008909">
    <property type="entry name" value="DALR_anticod-bd"/>
</dbReference>
<keyword evidence="3 8" id="KW-0547">Nucleotide-binding</keyword>
<dbReference type="Pfam" id="PF03485">
    <property type="entry name" value="Arg_tRNA_synt_N"/>
    <property type="match status" value="1"/>
</dbReference>
<dbReference type="PANTHER" id="PTHR11956">
    <property type="entry name" value="ARGINYL-TRNA SYNTHETASE"/>
    <property type="match status" value="1"/>
</dbReference>
<dbReference type="InterPro" id="IPR036695">
    <property type="entry name" value="Arg-tRNA-synth_N_sf"/>
</dbReference>
<keyword evidence="2 8" id="KW-0436">Ligase</keyword>
<comment type="subcellular location">
    <subcellularLocation>
        <location evidence="8">Cytoplasm</location>
    </subcellularLocation>
</comment>
<dbReference type="InterPro" id="IPR009080">
    <property type="entry name" value="tRNAsynth_Ia_anticodon-bd"/>
</dbReference>
<evidence type="ECO:0000256" key="3">
    <source>
        <dbReference type="ARBA" id="ARBA00022741"/>
    </source>
</evidence>
<comment type="subunit">
    <text evidence="8">Monomer.</text>
</comment>
<dbReference type="GO" id="GO:0006420">
    <property type="term" value="P:arginyl-tRNA aminoacylation"/>
    <property type="evidence" value="ECO:0007669"/>
    <property type="project" value="UniProtKB-UniRule"/>
</dbReference>
<feature type="domain" description="DALR anticodon binding" evidence="10">
    <location>
        <begin position="519"/>
        <end position="643"/>
    </location>
</feature>
<dbReference type="HAMAP" id="MF_00123">
    <property type="entry name" value="Arg_tRNA_synth"/>
    <property type="match status" value="1"/>
</dbReference>
<dbReference type="SUPFAM" id="SSF55190">
    <property type="entry name" value="Arginyl-tRNA synthetase (ArgRS), N-terminal 'additional' domain"/>
    <property type="match status" value="1"/>
</dbReference>
<dbReference type="Pfam" id="PF05746">
    <property type="entry name" value="DALR_1"/>
    <property type="match status" value="1"/>
</dbReference>
<dbReference type="Gene3D" id="3.40.50.620">
    <property type="entry name" value="HUPs"/>
    <property type="match status" value="1"/>
</dbReference>
<dbReference type="GO" id="GO:0005524">
    <property type="term" value="F:ATP binding"/>
    <property type="evidence" value="ECO:0007669"/>
    <property type="project" value="UniProtKB-UniRule"/>
</dbReference>
<keyword evidence="4 8" id="KW-0067">ATP-binding</keyword>
<dbReference type="Proteomes" id="UP000231252">
    <property type="component" value="Unassembled WGS sequence"/>
</dbReference>
<evidence type="ECO:0000256" key="6">
    <source>
        <dbReference type="ARBA" id="ARBA00023146"/>
    </source>
</evidence>
<evidence type="ECO:0000256" key="1">
    <source>
        <dbReference type="ARBA" id="ARBA00005594"/>
    </source>
</evidence>
<dbReference type="InterPro" id="IPR014729">
    <property type="entry name" value="Rossmann-like_a/b/a_fold"/>
</dbReference>
<dbReference type="Gene3D" id="3.30.1360.70">
    <property type="entry name" value="Arginyl tRNA synthetase N-terminal domain"/>
    <property type="match status" value="1"/>
</dbReference>
<name>A0A2H0XCK1_UNCKA</name>
<dbReference type="EC" id="6.1.1.19" evidence="8"/>
<proteinExistence type="inferred from homology"/>
<evidence type="ECO:0000259" key="10">
    <source>
        <dbReference type="SMART" id="SM00836"/>
    </source>
</evidence>
<dbReference type="FunFam" id="1.10.730.10:FF:000006">
    <property type="entry name" value="Arginyl-tRNA synthetase 2, mitochondrial"/>
    <property type="match status" value="1"/>
</dbReference>
<reference evidence="13" key="1">
    <citation type="submission" date="2017-09" db="EMBL/GenBank/DDBJ databases">
        <title>Depth-based differentiation of microbial function through sediment-hosted aquifers and enrichment of novel symbionts in the deep terrestrial subsurface.</title>
        <authorList>
            <person name="Probst A.J."/>
            <person name="Ladd B."/>
            <person name="Jarett J.K."/>
            <person name="Geller-Mcgrath D.E."/>
            <person name="Sieber C.M.K."/>
            <person name="Emerson J.B."/>
            <person name="Anantharaman K."/>
            <person name="Thomas B.C."/>
            <person name="Malmstrom R."/>
            <person name="Stieglmeier M."/>
            <person name="Klingl A."/>
            <person name="Woyke T."/>
            <person name="Ryan C.M."/>
            <person name="Banfield J.F."/>
        </authorList>
    </citation>
    <scope>NUCLEOTIDE SEQUENCE [LARGE SCALE GENOMIC DNA]</scope>
</reference>
<dbReference type="Gene3D" id="1.10.730.10">
    <property type="entry name" value="Isoleucyl-tRNA Synthetase, Domain 1"/>
    <property type="match status" value="1"/>
</dbReference>
<protein>
    <recommendedName>
        <fullName evidence="8">Arginine--tRNA ligase</fullName>
        <ecNumber evidence="8">6.1.1.19</ecNumber>
    </recommendedName>
    <alternativeName>
        <fullName evidence="8">Arginyl-tRNA synthetase</fullName>
        <shortName evidence="8">ArgRS</shortName>
    </alternativeName>
</protein>
<keyword evidence="6 8" id="KW-0030">Aminoacyl-tRNA synthetase</keyword>